<accession>A0AAD8TT65</accession>
<protein>
    <recommendedName>
        <fullName evidence="2">KIB1-4 beta-propeller domain-containing protein</fullName>
    </recommendedName>
</protein>
<proteinExistence type="predicted"/>
<evidence type="ECO:0000313" key="4">
    <source>
        <dbReference type="Proteomes" id="UP001231189"/>
    </source>
</evidence>
<sequence length="451" mass="50618">MVKHSPRLGRLSIGENRFHRRLGSMAGGSRRRRRRLRERPPQDEEPSSPPPEAAPARLGIREAVVGEEPSKKICDASGSTSSPSSGCHDWDYPLDSLLHQIIALISSFHDLLAFRGTCRSWRAAASSFPSVYTFTFPPLHLEPDVSHGVFNYKPKWKLVDPAKRALSLRFSAPRINPCRMRYLGCSYGYLIFSDREHCHLLDVYTGTKVKPPKLQSDGSSLIYYGFLVAPLTSPNSCLTLLSRTSMFQWQVGANSWTEHPLVGEPIHQIVFFKGQMFAMDFVQRLHTISVVPQLSIQEVAVVWEEGMLVGLHSKPWLVICGDMLLLVDLSVSTDLLFGFPGTLRVFRLDFSDEPAKWVKMEKLDNWALFLANDRRNPTFSCMNPERWGGKSNYIYVPTASQDSDEPWTAIEVGQPVPNSTHRLSFSSAATAHSSPLSSLWVLPSLVYGVCL</sequence>
<dbReference type="Pfam" id="PF03478">
    <property type="entry name" value="Beta-prop_KIB1-4"/>
    <property type="match status" value="1"/>
</dbReference>
<evidence type="ECO:0000313" key="3">
    <source>
        <dbReference type="EMBL" id="KAK1692482.1"/>
    </source>
</evidence>
<organism evidence="3 4">
    <name type="scientific">Lolium multiflorum</name>
    <name type="common">Italian ryegrass</name>
    <name type="synonym">Lolium perenne subsp. multiflorum</name>
    <dbReference type="NCBI Taxonomy" id="4521"/>
    <lineage>
        <taxon>Eukaryota</taxon>
        <taxon>Viridiplantae</taxon>
        <taxon>Streptophyta</taxon>
        <taxon>Embryophyta</taxon>
        <taxon>Tracheophyta</taxon>
        <taxon>Spermatophyta</taxon>
        <taxon>Magnoliopsida</taxon>
        <taxon>Liliopsida</taxon>
        <taxon>Poales</taxon>
        <taxon>Poaceae</taxon>
        <taxon>BOP clade</taxon>
        <taxon>Pooideae</taxon>
        <taxon>Poodae</taxon>
        <taxon>Poeae</taxon>
        <taxon>Poeae Chloroplast Group 2 (Poeae type)</taxon>
        <taxon>Loliodinae</taxon>
        <taxon>Loliinae</taxon>
        <taxon>Lolium</taxon>
    </lineage>
</organism>
<feature type="domain" description="KIB1-4 beta-propeller" evidence="2">
    <location>
        <begin position="166"/>
        <end position="397"/>
    </location>
</feature>
<dbReference type="PANTHER" id="PTHR33800:SF13">
    <property type="entry name" value="OS06G0113600 PROTEIN"/>
    <property type="match status" value="1"/>
</dbReference>
<evidence type="ECO:0000256" key="1">
    <source>
        <dbReference type="SAM" id="MobiDB-lite"/>
    </source>
</evidence>
<dbReference type="Proteomes" id="UP001231189">
    <property type="component" value="Unassembled WGS sequence"/>
</dbReference>
<dbReference type="AlphaFoldDB" id="A0AAD8TT65"/>
<reference evidence="3" key="1">
    <citation type="submission" date="2023-07" db="EMBL/GenBank/DDBJ databases">
        <title>A chromosome-level genome assembly of Lolium multiflorum.</title>
        <authorList>
            <person name="Chen Y."/>
            <person name="Copetti D."/>
            <person name="Kolliker R."/>
            <person name="Studer B."/>
        </authorList>
    </citation>
    <scope>NUCLEOTIDE SEQUENCE</scope>
    <source>
        <strain evidence="3">02402/16</strain>
        <tissue evidence="3">Leaf</tissue>
    </source>
</reference>
<dbReference type="InterPro" id="IPR005174">
    <property type="entry name" value="KIB1-4_b-propeller"/>
</dbReference>
<gene>
    <name evidence="3" type="ORF">QYE76_009179</name>
</gene>
<dbReference type="EMBL" id="JAUUTY010000001">
    <property type="protein sequence ID" value="KAK1692482.1"/>
    <property type="molecule type" value="Genomic_DNA"/>
</dbReference>
<keyword evidence="4" id="KW-1185">Reference proteome</keyword>
<dbReference type="PANTHER" id="PTHR33800">
    <property type="entry name" value="OS06G0113600 PROTEIN"/>
    <property type="match status" value="1"/>
</dbReference>
<evidence type="ECO:0000259" key="2">
    <source>
        <dbReference type="Pfam" id="PF03478"/>
    </source>
</evidence>
<comment type="caution">
    <text evidence="3">The sequence shown here is derived from an EMBL/GenBank/DDBJ whole genome shotgun (WGS) entry which is preliminary data.</text>
</comment>
<feature type="region of interest" description="Disordered" evidence="1">
    <location>
        <begin position="22"/>
        <end position="57"/>
    </location>
</feature>
<name>A0AAD8TT65_LOLMU</name>